<evidence type="ECO:0000256" key="2">
    <source>
        <dbReference type="ARBA" id="ARBA00022723"/>
    </source>
</evidence>
<reference evidence="7 8" key="1">
    <citation type="submission" date="2023-07" db="EMBL/GenBank/DDBJ databases">
        <title>Genomic Encyclopedia of Type Strains, Phase IV (KMG-IV): sequencing the most valuable type-strain genomes for metagenomic binning, comparative biology and taxonomic classification.</title>
        <authorList>
            <person name="Goeker M."/>
        </authorList>
    </citation>
    <scope>NUCLEOTIDE SEQUENCE [LARGE SCALE GENOMIC DNA]</scope>
    <source>
        <strain evidence="7 8">DSM 18695</strain>
    </source>
</reference>
<dbReference type="Proteomes" id="UP001228905">
    <property type="component" value="Unassembled WGS sequence"/>
</dbReference>
<keyword evidence="8" id="KW-1185">Reference proteome</keyword>
<feature type="chain" id="PRO_5047257552" evidence="5">
    <location>
        <begin position="26"/>
        <end position="114"/>
    </location>
</feature>
<keyword evidence="1 4" id="KW-0349">Heme</keyword>
<gene>
    <name evidence="7" type="ORF">QO010_004369</name>
</gene>
<dbReference type="InterPro" id="IPR036909">
    <property type="entry name" value="Cyt_c-like_dom_sf"/>
</dbReference>
<evidence type="ECO:0000313" key="7">
    <source>
        <dbReference type="EMBL" id="MDQ0466574.1"/>
    </source>
</evidence>
<dbReference type="InterPro" id="IPR009056">
    <property type="entry name" value="Cyt_c-like_dom"/>
</dbReference>
<evidence type="ECO:0000259" key="6">
    <source>
        <dbReference type="PROSITE" id="PS51007"/>
    </source>
</evidence>
<keyword evidence="2 4" id="KW-0479">Metal-binding</keyword>
<organism evidence="7 8">
    <name type="scientific">Caulobacter ginsengisoli</name>
    <dbReference type="NCBI Taxonomy" id="400775"/>
    <lineage>
        <taxon>Bacteria</taxon>
        <taxon>Pseudomonadati</taxon>
        <taxon>Pseudomonadota</taxon>
        <taxon>Alphaproteobacteria</taxon>
        <taxon>Caulobacterales</taxon>
        <taxon>Caulobacteraceae</taxon>
        <taxon>Caulobacter</taxon>
    </lineage>
</organism>
<sequence>MSRELLSWIAAGLAACLLFVGAAASQVPPPNLANGQAIAQARCAACHAIGPSGDSPLADAPKFRDLHKHFDVADLQEALAEGIIVGHGPMPAWALSATDVRDLVGYLKSLDPKA</sequence>
<name>A0ABU0IZX6_9CAUL</name>
<dbReference type="PROSITE" id="PS51257">
    <property type="entry name" value="PROKAR_LIPOPROTEIN"/>
    <property type="match status" value="1"/>
</dbReference>
<dbReference type="EMBL" id="JAUSVS010000012">
    <property type="protein sequence ID" value="MDQ0466574.1"/>
    <property type="molecule type" value="Genomic_DNA"/>
</dbReference>
<evidence type="ECO:0000313" key="8">
    <source>
        <dbReference type="Proteomes" id="UP001228905"/>
    </source>
</evidence>
<evidence type="ECO:0000256" key="4">
    <source>
        <dbReference type="PROSITE-ProRule" id="PRU00433"/>
    </source>
</evidence>
<dbReference type="Pfam" id="PF13442">
    <property type="entry name" value="Cytochrome_CBB3"/>
    <property type="match status" value="1"/>
</dbReference>
<evidence type="ECO:0000256" key="3">
    <source>
        <dbReference type="ARBA" id="ARBA00023004"/>
    </source>
</evidence>
<evidence type="ECO:0000256" key="5">
    <source>
        <dbReference type="SAM" id="SignalP"/>
    </source>
</evidence>
<protein>
    <submittedName>
        <fullName evidence="7">Mono/diheme cytochrome c family protein</fullName>
    </submittedName>
</protein>
<feature type="signal peptide" evidence="5">
    <location>
        <begin position="1"/>
        <end position="25"/>
    </location>
</feature>
<dbReference type="SUPFAM" id="SSF46626">
    <property type="entry name" value="Cytochrome c"/>
    <property type="match status" value="1"/>
</dbReference>
<dbReference type="PROSITE" id="PS51007">
    <property type="entry name" value="CYTC"/>
    <property type="match status" value="1"/>
</dbReference>
<dbReference type="RefSeq" id="WP_307352690.1">
    <property type="nucleotide sequence ID" value="NZ_JAUSVS010000012.1"/>
</dbReference>
<keyword evidence="3 4" id="KW-0408">Iron</keyword>
<comment type="caution">
    <text evidence="7">The sequence shown here is derived from an EMBL/GenBank/DDBJ whole genome shotgun (WGS) entry which is preliminary data.</text>
</comment>
<accession>A0ABU0IZX6</accession>
<proteinExistence type="predicted"/>
<feature type="domain" description="Cytochrome c" evidence="6">
    <location>
        <begin position="30"/>
        <end position="111"/>
    </location>
</feature>
<keyword evidence="5" id="KW-0732">Signal</keyword>
<dbReference type="Gene3D" id="1.10.760.10">
    <property type="entry name" value="Cytochrome c-like domain"/>
    <property type="match status" value="1"/>
</dbReference>
<evidence type="ECO:0000256" key="1">
    <source>
        <dbReference type="ARBA" id="ARBA00022617"/>
    </source>
</evidence>